<evidence type="ECO:0000313" key="6">
    <source>
        <dbReference type="Proteomes" id="UP000195442"/>
    </source>
</evidence>
<dbReference type="InterPro" id="IPR012312">
    <property type="entry name" value="Hemerythrin-like"/>
</dbReference>
<gene>
    <name evidence="5" type="ORF">CRENPOLYSF2_1050007</name>
</gene>
<dbReference type="PANTHER" id="PTHR37164:SF1">
    <property type="entry name" value="BACTERIOHEMERYTHRIN"/>
    <property type="match status" value="1"/>
</dbReference>
<dbReference type="InterPro" id="IPR050669">
    <property type="entry name" value="Hemerythrin"/>
</dbReference>
<dbReference type="Gene3D" id="1.20.120.50">
    <property type="entry name" value="Hemerythrin-like"/>
    <property type="match status" value="1"/>
</dbReference>
<evidence type="ECO:0000256" key="2">
    <source>
        <dbReference type="ARBA" id="ARBA00022723"/>
    </source>
</evidence>
<comment type="similarity">
    <text evidence="1">Belongs to the hemerythrin family.</text>
</comment>
<sequence length="148" mass="17499">MAENSLKVEWSDAIATGHRATDNQHKMLIDIINELAEAIETKQTDFKMRTILNFLQYYTEWHFEREEMCMARVKCPMGEKNKAAHRVFLEHLKKFQEEYKSNPSVDFAERVYKELVNWLVNHIQGIDTSLKDFSEQNITECKSSHNRS</sequence>
<keyword evidence="3" id="KW-0408">Iron</keyword>
<dbReference type="AlphaFoldDB" id="A0A1R4GZ26"/>
<dbReference type="RefSeq" id="WP_087145522.1">
    <property type="nucleotide sequence ID" value="NZ_FUKJ01000008.1"/>
</dbReference>
<accession>A0A1R4GZ26</accession>
<dbReference type="InterPro" id="IPR035938">
    <property type="entry name" value="Hemerythrin-like_sf"/>
</dbReference>
<name>A0A1R4GZ26_9GAMM</name>
<evidence type="ECO:0000313" key="5">
    <source>
        <dbReference type="EMBL" id="SJM89211.1"/>
    </source>
</evidence>
<evidence type="ECO:0000256" key="1">
    <source>
        <dbReference type="ARBA" id="ARBA00010587"/>
    </source>
</evidence>
<dbReference type="OrthoDB" id="9813903at2"/>
<dbReference type="CDD" id="cd12107">
    <property type="entry name" value="Hemerythrin"/>
    <property type="match status" value="1"/>
</dbReference>
<reference evidence="6" key="1">
    <citation type="submission" date="2017-02" db="EMBL/GenBank/DDBJ databases">
        <authorList>
            <person name="Daims H."/>
        </authorList>
    </citation>
    <scope>NUCLEOTIDE SEQUENCE [LARGE SCALE GENOMIC DNA]</scope>
</reference>
<dbReference type="Pfam" id="PF01814">
    <property type="entry name" value="Hemerythrin"/>
    <property type="match status" value="1"/>
</dbReference>
<dbReference type="PANTHER" id="PTHR37164">
    <property type="entry name" value="BACTERIOHEMERYTHRIN"/>
    <property type="match status" value="1"/>
</dbReference>
<keyword evidence="6" id="KW-1185">Reference proteome</keyword>
<keyword evidence="2" id="KW-0479">Metal-binding</keyword>
<protein>
    <submittedName>
        <fullName evidence="5">Hemerythrin-like metal-binding protein</fullName>
    </submittedName>
</protein>
<feature type="domain" description="Hemerythrin-like" evidence="4">
    <location>
        <begin position="19"/>
        <end position="130"/>
    </location>
</feature>
<evidence type="ECO:0000259" key="4">
    <source>
        <dbReference type="Pfam" id="PF01814"/>
    </source>
</evidence>
<dbReference type="NCBIfam" id="NF033749">
    <property type="entry name" value="bact_hemeryth"/>
    <property type="match status" value="1"/>
</dbReference>
<dbReference type="NCBIfam" id="TIGR02481">
    <property type="entry name" value="hemeryth_dom"/>
    <property type="match status" value="1"/>
</dbReference>
<dbReference type="GO" id="GO:0046872">
    <property type="term" value="F:metal ion binding"/>
    <property type="evidence" value="ECO:0007669"/>
    <property type="project" value="UniProtKB-KW"/>
</dbReference>
<organism evidence="5 6">
    <name type="scientific">Crenothrix polyspora</name>
    <dbReference type="NCBI Taxonomy" id="360316"/>
    <lineage>
        <taxon>Bacteria</taxon>
        <taxon>Pseudomonadati</taxon>
        <taxon>Pseudomonadota</taxon>
        <taxon>Gammaproteobacteria</taxon>
        <taxon>Methylococcales</taxon>
        <taxon>Crenotrichaceae</taxon>
        <taxon>Crenothrix</taxon>
    </lineage>
</organism>
<evidence type="ECO:0000256" key="3">
    <source>
        <dbReference type="ARBA" id="ARBA00023004"/>
    </source>
</evidence>
<dbReference type="SUPFAM" id="SSF47188">
    <property type="entry name" value="Hemerythrin-like"/>
    <property type="match status" value="1"/>
</dbReference>
<proteinExistence type="inferred from homology"/>
<dbReference type="InterPro" id="IPR012827">
    <property type="entry name" value="Hemerythrin_metal-bd"/>
</dbReference>
<dbReference type="Proteomes" id="UP000195442">
    <property type="component" value="Unassembled WGS sequence"/>
</dbReference>
<dbReference type="EMBL" id="FUKJ01000008">
    <property type="protein sequence ID" value="SJM89211.1"/>
    <property type="molecule type" value="Genomic_DNA"/>
</dbReference>